<dbReference type="Gene3D" id="1.20.120.530">
    <property type="entry name" value="GntR ligand-binding domain-like"/>
    <property type="match status" value="1"/>
</dbReference>
<evidence type="ECO:0000256" key="3">
    <source>
        <dbReference type="ARBA" id="ARBA00023163"/>
    </source>
</evidence>
<dbReference type="Pfam" id="PF00392">
    <property type="entry name" value="GntR"/>
    <property type="match status" value="1"/>
</dbReference>
<evidence type="ECO:0000313" key="7">
    <source>
        <dbReference type="Proteomes" id="UP000036168"/>
    </source>
</evidence>
<evidence type="ECO:0000256" key="1">
    <source>
        <dbReference type="ARBA" id="ARBA00023015"/>
    </source>
</evidence>
<dbReference type="Proteomes" id="UP001341297">
    <property type="component" value="Unassembled WGS sequence"/>
</dbReference>
<keyword evidence="8" id="KW-1185">Reference proteome</keyword>
<keyword evidence="3" id="KW-0804">Transcription</keyword>
<dbReference type="InterPro" id="IPR000524">
    <property type="entry name" value="Tscrpt_reg_HTH_GntR"/>
</dbReference>
<keyword evidence="1" id="KW-0805">Transcription regulation</keyword>
<reference evidence="6 8" key="3">
    <citation type="submission" date="2023-03" db="EMBL/GenBank/DDBJ databases">
        <title>Agriculturally important microbes genome sequencing.</title>
        <authorList>
            <person name="Dunlap C."/>
        </authorList>
    </citation>
    <scope>NUCLEOTIDE SEQUENCE [LARGE SCALE GENOMIC DNA]</scope>
    <source>
        <strain evidence="6 8">CBP-3203</strain>
    </source>
</reference>
<dbReference type="PANTHER" id="PTHR43537">
    <property type="entry name" value="TRANSCRIPTIONAL REGULATOR, GNTR FAMILY"/>
    <property type="match status" value="1"/>
</dbReference>
<gene>
    <name evidence="5" type="ORF">AB447_200590</name>
    <name evidence="6" type="ORF">P8828_06380</name>
</gene>
<dbReference type="PANTHER" id="PTHR43537:SF43">
    <property type="entry name" value="GNTR-FAMILY TRANSCRIPTIONAL REGULATOR"/>
    <property type="match status" value="1"/>
</dbReference>
<dbReference type="STRING" id="1664069.BGLY_0292"/>
<dbReference type="PROSITE" id="PS50949">
    <property type="entry name" value="HTH_GNTR"/>
    <property type="match status" value="1"/>
</dbReference>
<dbReference type="EMBL" id="LECW02000001">
    <property type="protein sequence ID" value="KRT95644.1"/>
    <property type="molecule type" value="Genomic_DNA"/>
</dbReference>
<dbReference type="Proteomes" id="UP000036168">
    <property type="component" value="Unassembled WGS sequence"/>
</dbReference>
<organism evidence="5 7">
    <name type="scientific">Bacillus glycinifermentans</name>
    <dbReference type="NCBI Taxonomy" id="1664069"/>
    <lineage>
        <taxon>Bacteria</taxon>
        <taxon>Bacillati</taxon>
        <taxon>Bacillota</taxon>
        <taxon>Bacilli</taxon>
        <taxon>Bacillales</taxon>
        <taxon>Bacillaceae</taxon>
        <taxon>Bacillus</taxon>
    </lineage>
</organism>
<accession>A0A0J6EZ60</accession>
<sequence>MEEDMETLQVESVNRKTLAKQVVERIVHLLSSGQMKPGDKLPTEIELMEILNVSRPVLREALISLETLGVIKRKTRDGTYFNDKIGIQPFNVMLALAVDNLPAIIEARMALELGLVTIAAEKIDDSQLARLKETIDIIANSTDNDYGEADKEFHRIIALSANNPVVEGMIQSLLMTHAKIDSQIPYRERDRTVEYHSNILKALEQRDPYQAYHHMYEHLKFVRDKILIGLDQEKGGDEKGN</sequence>
<comment type="caution">
    <text evidence="5">The sequence shown here is derived from an EMBL/GenBank/DDBJ whole genome shotgun (WGS) entry which is preliminary data.</text>
</comment>
<keyword evidence="2" id="KW-0238">DNA-binding</keyword>
<dbReference type="CDD" id="cd07377">
    <property type="entry name" value="WHTH_GntR"/>
    <property type="match status" value="1"/>
</dbReference>
<dbReference type="PRINTS" id="PR00035">
    <property type="entry name" value="HTHGNTR"/>
</dbReference>
<dbReference type="AlphaFoldDB" id="A0A0J6EZ60"/>
<evidence type="ECO:0000313" key="5">
    <source>
        <dbReference type="EMBL" id="KRT95644.1"/>
    </source>
</evidence>
<evidence type="ECO:0000256" key="2">
    <source>
        <dbReference type="ARBA" id="ARBA00023125"/>
    </source>
</evidence>
<protein>
    <submittedName>
        <fullName evidence="5 6">GntR family transcriptional regulator</fullName>
    </submittedName>
</protein>
<dbReference type="InterPro" id="IPR036390">
    <property type="entry name" value="WH_DNA-bd_sf"/>
</dbReference>
<dbReference type="Pfam" id="PF07729">
    <property type="entry name" value="FCD"/>
    <property type="match status" value="1"/>
</dbReference>
<dbReference type="InterPro" id="IPR008920">
    <property type="entry name" value="TF_FadR/GntR_C"/>
</dbReference>
<evidence type="ECO:0000313" key="8">
    <source>
        <dbReference type="Proteomes" id="UP001341297"/>
    </source>
</evidence>
<accession>A0A0J6EIP2</accession>
<dbReference type="SMART" id="SM00895">
    <property type="entry name" value="FCD"/>
    <property type="match status" value="1"/>
</dbReference>
<dbReference type="SMART" id="SM00345">
    <property type="entry name" value="HTH_GNTR"/>
    <property type="match status" value="1"/>
</dbReference>
<reference evidence="5 7" key="1">
    <citation type="journal article" date="2015" name="Int. J. Syst. Evol. Microbiol.">
        <title>Bacillus glycinifermentans sp. nov., isolated from fermented soybean paste.</title>
        <authorList>
            <person name="Kim S.J."/>
            <person name="Dunlap C.A."/>
            <person name="Kwon S.W."/>
            <person name="Rooney A.P."/>
        </authorList>
    </citation>
    <scope>NUCLEOTIDE SEQUENCE [LARGE SCALE GENOMIC DNA]</scope>
    <source>
        <strain evidence="5 7">GO-13</strain>
    </source>
</reference>
<feature type="domain" description="HTH gntR-type" evidence="4">
    <location>
        <begin position="16"/>
        <end position="84"/>
    </location>
</feature>
<evidence type="ECO:0000259" key="4">
    <source>
        <dbReference type="PROSITE" id="PS50949"/>
    </source>
</evidence>
<reference evidence="5" key="2">
    <citation type="submission" date="2015-10" db="EMBL/GenBank/DDBJ databases">
        <authorList>
            <person name="Gilbert D.G."/>
        </authorList>
    </citation>
    <scope>NUCLEOTIDE SEQUENCE</scope>
    <source>
        <strain evidence="5">GO-13</strain>
    </source>
</reference>
<name>A0A0J6EZ60_9BACI</name>
<dbReference type="InterPro" id="IPR036388">
    <property type="entry name" value="WH-like_DNA-bd_sf"/>
</dbReference>
<dbReference type="SUPFAM" id="SSF48008">
    <property type="entry name" value="GntR ligand-binding domain-like"/>
    <property type="match status" value="1"/>
</dbReference>
<dbReference type="EMBL" id="JARRTL010000007">
    <property type="protein sequence ID" value="MEC0484477.1"/>
    <property type="molecule type" value="Genomic_DNA"/>
</dbReference>
<dbReference type="GO" id="GO:0003677">
    <property type="term" value="F:DNA binding"/>
    <property type="evidence" value="ECO:0007669"/>
    <property type="project" value="UniProtKB-KW"/>
</dbReference>
<dbReference type="InterPro" id="IPR011711">
    <property type="entry name" value="GntR_C"/>
</dbReference>
<dbReference type="PATRIC" id="fig|1664069.3.peg.4837"/>
<dbReference type="Gene3D" id="1.10.10.10">
    <property type="entry name" value="Winged helix-like DNA-binding domain superfamily/Winged helix DNA-binding domain"/>
    <property type="match status" value="1"/>
</dbReference>
<dbReference type="GO" id="GO:0003700">
    <property type="term" value="F:DNA-binding transcription factor activity"/>
    <property type="evidence" value="ECO:0007669"/>
    <property type="project" value="InterPro"/>
</dbReference>
<evidence type="ECO:0000313" key="6">
    <source>
        <dbReference type="EMBL" id="MEC0484477.1"/>
    </source>
</evidence>
<dbReference type="OrthoDB" id="9782299at2"/>
<proteinExistence type="predicted"/>
<dbReference type="SUPFAM" id="SSF46785">
    <property type="entry name" value="Winged helix' DNA-binding domain"/>
    <property type="match status" value="1"/>
</dbReference>